<dbReference type="Pfam" id="PF08448">
    <property type="entry name" value="PAS_4"/>
    <property type="match status" value="1"/>
</dbReference>
<dbReference type="SMART" id="SM00086">
    <property type="entry name" value="PAC"/>
    <property type="match status" value="2"/>
</dbReference>
<comment type="subcellular location">
    <subcellularLocation>
        <location evidence="2">Cell membrane</location>
        <topology evidence="2">Multi-pass membrane protein</topology>
    </subcellularLocation>
</comment>
<dbReference type="SMART" id="SM00387">
    <property type="entry name" value="HATPase_c"/>
    <property type="match status" value="1"/>
</dbReference>
<dbReference type="InterPro" id="IPR000014">
    <property type="entry name" value="PAS"/>
</dbReference>
<dbReference type="PROSITE" id="PS50113">
    <property type="entry name" value="PAC"/>
    <property type="match status" value="1"/>
</dbReference>
<keyword evidence="4" id="KW-1003">Cell membrane</keyword>
<dbReference type="Gene3D" id="3.30.450.20">
    <property type="entry name" value="PAS domain"/>
    <property type="match status" value="4"/>
</dbReference>
<dbReference type="PRINTS" id="PR00344">
    <property type="entry name" value="BCTRLSENSOR"/>
</dbReference>
<evidence type="ECO:0000256" key="3">
    <source>
        <dbReference type="ARBA" id="ARBA00012438"/>
    </source>
</evidence>
<keyword evidence="8" id="KW-0547">Nucleotide-binding</keyword>
<keyword evidence="9" id="KW-0418">Kinase</keyword>
<evidence type="ECO:0000313" key="18">
    <source>
        <dbReference type="EMBL" id="URI08071.1"/>
    </source>
</evidence>
<dbReference type="Gene3D" id="3.30.565.10">
    <property type="entry name" value="Histidine kinase-like ATPase, C-terminal domain"/>
    <property type="match status" value="1"/>
</dbReference>
<keyword evidence="6" id="KW-0808">Transferase</keyword>
<dbReference type="PANTHER" id="PTHR42878">
    <property type="entry name" value="TWO-COMPONENT HISTIDINE KINASE"/>
    <property type="match status" value="1"/>
</dbReference>
<dbReference type="InterPro" id="IPR003594">
    <property type="entry name" value="HATPase_dom"/>
</dbReference>
<name>A0ABY4S3Q0_AQUTE</name>
<keyword evidence="5" id="KW-0597">Phosphoprotein</keyword>
<dbReference type="Gene3D" id="1.10.287.130">
    <property type="match status" value="1"/>
</dbReference>
<dbReference type="Pfam" id="PF08447">
    <property type="entry name" value="PAS_3"/>
    <property type="match status" value="1"/>
</dbReference>
<dbReference type="SUPFAM" id="SSF55785">
    <property type="entry name" value="PYP-like sensor domain (PAS domain)"/>
    <property type="match status" value="2"/>
</dbReference>
<evidence type="ECO:0000256" key="14">
    <source>
        <dbReference type="SAM" id="Phobius"/>
    </source>
</evidence>
<evidence type="ECO:0000256" key="5">
    <source>
        <dbReference type="ARBA" id="ARBA00022553"/>
    </source>
</evidence>
<feature type="domain" description="PAC" evidence="17">
    <location>
        <begin position="544"/>
        <end position="595"/>
    </location>
</feature>
<dbReference type="InterPro" id="IPR004358">
    <property type="entry name" value="Sig_transdc_His_kin-like_C"/>
</dbReference>
<keyword evidence="12" id="KW-0902">Two-component regulatory system</keyword>
<dbReference type="InterPro" id="IPR054327">
    <property type="entry name" value="His-kinase-like_sensor"/>
</dbReference>
<evidence type="ECO:0000256" key="11">
    <source>
        <dbReference type="ARBA" id="ARBA00022989"/>
    </source>
</evidence>
<dbReference type="RefSeq" id="WP_250196293.1">
    <property type="nucleotide sequence ID" value="NZ_CP097635.1"/>
</dbReference>
<dbReference type="InterPro" id="IPR036890">
    <property type="entry name" value="HATPase_C_sf"/>
</dbReference>
<evidence type="ECO:0000256" key="13">
    <source>
        <dbReference type="ARBA" id="ARBA00023136"/>
    </source>
</evidence>
<dbReference type="EC" id="2.7.13.3" evidence="3"/>
<comment type="catalytic activity">
    <reaction evidence="1">
        <text>ATP + protein L-histidine = ADP + protein N-phospho-L-histidine.</text>
        <dbReference type="EC" id="2.7.13.3"/>
    </reaction>
</comment>
<accession>A0ABY4S3Q0</accession>
<dbReference type="SUPFAM" id="SSF47384">
    <property type="entry name" value="Homodimeric domain of signal transducing histidine kinase"/>
    <property type="match status" value="1"/>
</dbReference>
<dbReference type="CDD" id="cd00130">
    <property type="entry name" value="PAS"/>
    <property type="match status" value="1"/>
</dbReference>
<evidence type="ECO:0000313" key="19">
    <source>
        <dbReference type="Proteomes" id="UP001056201"/>
    </source>
</evidence>
<evidence type="ECO:0000259" key="17">
    <source>
        <dbReference type="PROSITE" id="PS50113"/>
    </source>
</evidence>
<dbReference type="InterPro" id="IPR029151">
    <property type="entry name" value="Sensor-like_sf"/>
</dbReference>
<dbReference type="SUPFAM" id="SSF55874">
    <property type="entry name" value="ATPase domain of HSP90 chaperone/DNA topoisomerase II/histidine kinase"/>
    <property type="match status" value="1"/>
</dbReference>
<feature type="domain" description="Histidine kinase" evidence="15">
    <location>
        <begin position="623"/>
        <end position="840"/>
    </location>
</feature>
<dbReference type="NCBIfam" id="TIGR00229">
    <property type="entry name" value="sensory_box"/>
    <property type="match status" value="1"/>
</dbReference>
<dbReference type="InterPro" id="IPR013655">
    <property type="entry name" value="PAS_fold_3"/>
</dbReference>
<dbReference type="InterPro" id="IPR035965">
    <property type="entry name" value="PAS-like_dom_sf"/>
</dbReference>
<dbReference type="Pfam" id="PF22588">
    <property type="entry name" value="dCache_1_like"/>
    <property type="match status" value="1"/>
</dbReference>
<evidence type="ECO:0000259" key="16">
    <source>
        <dbReference type="PROSITE" id="PS50112"/>
    </source>
</evidence>
<dbReference type="InterPro" id="IPR000700">
    <property type="entry name" value="PAS-assoc_C"/>
</dbReference>
<keyword evidence="11 14" id="KW-1133">Transmembrane helix</keyword>
<feature type="transmembrane region" description="Helical" evidence="14">
    <location>
        <begin position="309"/>
        <end position="334"/>
    </location>
</feature>
<feature type="transmembrane region" description="Helical" evidence="14">
    <location>
        <begin position="26"/>
        <end position="49"/>
    </location>
</feature>
<dbReference type="InterPro" id="IPR036097">
    <property type="entry name" value="HisK_dim/P_sf"/>
</dbReference>
<dbReference type="CDD" id="cd12914">
    <property type="entry name" value="PDC1_DGC_like"/>
    <property type="match status" value="1"/>
</dbReference>
<dbReference type="InterPro" id="IPR050351">
    <property type="entry name" value="BphY/WalK/GraS-like"/>
</dbReference>
<evidence type="ECO:0000256" key="4">
    <source>
        <dbReference type="ARBA" id="ARBA00022475"/>
    </source>
</evidence>
<dbReference type="Proteomes" id="UP001056201">
    <property type="component" value="Chromosome 1"/>
</dbReference>
<evidence type="ECO:0000259" key="15">
    <source>
        <dbReference type="PROSITE" id="PS50109"/>
    </source>
</evidence>
<dbReference type="PROSITE" id="PS50112">
    <property type="entry name" value="PAS"/>
    <property type="match status" value="1"/>
</dbReference>
<evidence type="ECO:0000256" key="6">
    <source>
        <dbReference type="ARBA" id="ARBA00022679"/>
    </source>
</evidence>
<keyword evidence="10" id="KW-0067">ATP-binding</keyword>
<dbReference type="Pfam" id="PF02518">
    <property type="entry name" value="HATPase_c"/>
    <property type="match status" value="1"/>
</dbReference>
<sequence>MEVANAPIADARPARAAHAPVERRAALSWLVLLIVITSALVATLSYVSLRSSREAYSQRALDAVQNLAGGMQQAVAADLDRVAITLDSFAMAFERATADGAAPDQALRELVAEHQRLAPARATLRVASADGELRFGDHPPGAPPVNIGDRPYFAQARDAFNDEVVVSEPLRSRVNGEWVIIVARRLTAPNGQFAGVAAVDLDTRHFERLFDAVHLGRQGAIALRSSTLALVARRSGDPSLPAAEIGSLNVSAELREALQRGPQVGSYIARVASDGIERANAYRRLERYPLIVIAGMATSDYLDAWRREVAVVGLLATLVVAALALSSMFIWRAWQRAADNARAAQREAHRHRALMLTASDGIHVLDREGRIVELNESFAAMLGHRREAMLGMHVSEWDVRSSREALTRLVRKVRVGDRFKVLTRHRKQDGQILDVEVAVVGVYIDGQELLYCSARDVTARSEAERELMASRALLDRTGRLARVGGWEVDLRSGSLTWSDETCRIHGVPVGHQPTLAQALEFTEPAHRPMIETAIDLALHEGKPWDLQLGLHTADGRQAWVRSVGAAEFEGRQAVRLVGAIQDITESEQRRTELAREQALRSEVERHAAELATLLQERSNMLDVMAHEVRQPLNNASAALQGAATAMAGLTDQVALQRVTRAQAVMGHVLASIDNTLAVASLLGRAGPIERSDTDIDTLVAVCVADMPAAERHRVVVERVTSTRTALMDMSLMRLALRNLLSNALKYSPAGAPVTVRLSDSDEPLALLIDVTDQGPGVPPELASRLFERGVRGHHPGGPAGLGLGLYIVRRVMELHRGRVLVVEPPPTSGLTIRLVIEQESGE</sequence>
<keyword evidence="7 14" id="KW-0812">Transmembrane</keyword>
<evidence type="ECO:0000256" key="10">
    <source>
        <dbReference type="ARBA" id="ARBA00022840"/>
    </source>
</evidence>
<protein>
    <recommendedName>
        <fullName evidence="3">histidine kinase</fullName>
        <ecNumber evidence="3">2.7.13.3</ecNumber>
    </recommendedName>
</protein>
<evidence type="ECO:0000256" key="2">
    <source>
        <dbReference type="ARBA" id="ARBA00004651"/>
    </source>
</evidence>
<dbReference type="SMART" id="SM00091">
    <property type="entry name" value="PAS"/>
    <property type="match status" value="1"/>
</dbReference>
<dbReference type="SUPFAM" id="SSF103190">
    <property type="entry name" value="Sensory domain-like"/>
    <property type="match status" value="1"/>
</dbReference>
<keyword evidence="19" id="KW-1185">Reference proteome</keyword>
<dbReference type="EMBL" id="CP097635">
    <property type="protein sequence ID" value="URI08071.1"/>
    <property type="molecule type" value="Genomic_DNA"/>
</dbReference>
<dbReference type="CDD" id="cd12915">
    <property type="entry name" value="PDC2_DGC_like"/>
    <property type="match status" value="1"/>
</dbReference>
<feature type="domain" description="PAS" evidence="16">
    <location>
        <begin position="347"/>
        <end position="391"/>
    </location>
</feature>
<evidence type="ECO:0000256" key="8">
    <source>
        <dbReference type="ARBA" id="ARBA00022741"/>
    </source>
</evidence>
<reference evidence="18" key="1">
    <citation type="submission" date="2022-05" db="EMBL/GenBank/DDBJ databases">
        <title>An RpoN-dependent PEP-CTERM gene is involved in floc formation of an Aquincola tertiaricarbonis strain.</title>
        <authorList>
            <person name="Qiu D."/>
            <person name="Xia M."/>
        </authorList>
    </citation>
    <scope>NUCLEOTIDE SEQUENCE</scope>
    <source>
        <strain evidence="18">RN12</strain>
    </source>
</reference>
<dbReference type="PANTHER" id="PTHR42878:SF7">
    <property type="entry name" value="SENSOR HISTIDINE KINASE GLRK"/>
    <property type="match status" value="1"/>
</dbReference>
<dbReference type="PROSITE" id="PS50109">
    <property type="entry name" value="HIS_KIN"/>
    <property type="match status" value="1"/>
</dbReference>
<gene>
    <name evidence="18" type="ORF">MW290_05685</name>
</gene>
<dbReference type="CDD" id="cd00075">
    <property type="entry name" value="HATPase"/>
    <property type="match status" value="1"/>
</dbReference>
<evidence type="ECO:0000256" key="9">
    <source>
        <dbReference type="ARBA" id="ARBA00022777"/>
    </source>
</evidence>
<dbReference type="InterPro" id="IPR013656">
    <property type="entry name" value="PAS_4"/>
</dbReference>
<evidence type="ECO:0000256" key="12">
    <source>
        <dbReference type="ARBA" id="ARBA00023012"/>
    </source>
</evidence>
<dbReference type="InterPro" id="IPR001610">
    <property type="entry name" value="PAC"/>
</dbReference>
<proteinExistence type="predicted"/>
<evidence type="ECO:0000256" key="7">
    <source>
        <dbReference type="ARBA" id="ARBA00022692"/>
    </source>
</evidence>
<evidence type="ECO:0000256" key="1">
    <source>
        <dbReference type="ARBA" id="ARBA00000085"/>
    </source>
</evidence>
<organism evidence="18 19">
    <name type="scientific">Aquincola tertiaricarbonis</name>
    <dbReference type="NCBI Taxonomy" id="391953"/>
    <lineage>
        <taxon>Bacteria</taxon>
        <taxon>Pseudomonadati</taxon>
        <taxon>Pseudomonadota</taxon>
        <taxon>Betaproteobacteria</taxon>
        <taxon>Burkholderiales</taxon>
        <taxon>Sphaerotilaceae</taxon>
        <taxon>Aquincola</taxon>
    </lineage>
</organism>
<dbReference type="InterPro" id="IPR005467">
    <property type="entry name" value="His_kinase_dom"/>
</dbReference>
<keyword evidence="13 14" id="KW-0472">Membrane</keyword>